<accession>A0A6J6B7E1</accession>
<protein>
    <submittedName>
        <fullName evidence="1">Unannotated protein</fullName>
    </submittedName>
</protein>
<evidence type="ECO:0000313" key="1">
    <source>
        <dbReference type="EMBL" id="CAB4534785.1"/>
    </source>
</evidence>
<gene>
    <name evidence="1" type="ORF">UFOPK1395_00704</name>
</gene>
<name>A0A6J6B7E1_9ZZZZ</name>
<reference evidence="1" key="1">
    <citation type="submission" date="2020-05" db="EMBL/GenBank/DDBJ databases">
        <authorList>
            <person name="Chiriac C."/>
            <person name="Salcher M."/>
            <person name="Ghai R."/>
            <person name="Kavagutti S V."/>
        </authorList>
    </citation>
    <scope>NUCLEOTIDE SEQUENCE</scope>
</reference>
<organism evidence="1">
    <name type="scientific">freshwater metagenome</name>
    <dbReference type="NCBI Taxonomy" id="449393"/>
    <lineage>
        <taxon>unclassified sequences</taxon>
        <taxon>metagenomes</taxon>
        <taxon>ecological metagenomes</taxon>
    </lineage>
</organism>
<dbReference type="EMBL" id="CAEZSB010000063">
    <property type="protein sequence ID" value="CAB4534785.1"/>
    <property type="molecule type" value="Genomic_DNA"/>
</dbReference>
<sequence>MRAATAGTPSERKRVRISPAARAVNVRAKTLCGSMVPIAAAYAIRCVIARVLPVPAPAITQTGPRVASATARCSLSSASRISSARRFPTASTIHHHATDPVCIHPPACTTIQSFDAQLKFLVATKGLAQQQRLSFHHEKTSVLQ</sequence>
<dbReference type="AlphaFoldDB" id="A0A6J6B7E1"/>
<proteinExistence type="predicted"/>